<gene>
    <name evidence="2" type="ORF">GTA08_BOTSDO12081</name>
</gene>
<sequence length="340" mass="36451">MNCDFAVSTGHTETLASSSSPAVPGQNSPSPAPTPNSAQFIPWNPNSTNPTTRATTPLSSNPSTPQSENSTAPRPLPPLTPLPSEHDLPLDVTDLSLLHHFTTATAPTLSPWSPELQHWWAYDVPRLARTSSPSSPLHTQRAIAQHQLALRAGRAALLDADVSAEMSAPLYVFAVLTMVISMALPREPGALSLLVGGGDERAGTAVEWVRLMRGIKAIADPGRAWLVARSDVGVALREELRPGRLRRRCARGEEGLGDSGGGRRAAAALTDSTRHDLEVLAGLREFIEADMWADKEDGQQAEQSRQVCLRALDELSNVFSAFLDHGHHNEACFLLALPSG</sequence>
<dbReference type="EMBL" id="WWBZ02000007">
    <property type="protein sequence ID" value="KAF4312305.1"/>
    <property type="molecule type" value="Genomic_DNA"/>
</dbReference>
<feature type="region of interest" description="Disordered" evidence="1">
    <location>
        <begin position="1"/>
        <end position="87"/>
    </location>
</feature>
<comment type="caution">
    <text evidence="2">The sequence shown here is derived from an EMBL/GenBank/DDBJ whole genome shotgun (WGS) entry which is preliminary data.</text>
</comment>
<dbReference type="Proteomes" id="UP000572817">
    <property type="component" value="Unassembled WGS sequence"/>
</dbReference>
<protein>
    <submittedName>
        <fullName evidence="2">Uncharacterized protein</fullName>
    </submittedName>
</protein>
<accession>A0A8H4J2X5</accession>
<evidence type="ECO:0000256" key="1">
    <source>
        <dbReference type="SAM" id="MobiDB-lite"/>
    </source>
</evidence>
<feature type="compositionally biased region" description="Polar residues" evidence="1">
    <location>
        <begin position="9"/>
        <end position="21"/>
    </location>
</feature>
<name>A0A8H4J2X5_9PEZI</name>
<organism evidence="2 3">
    <name type="scientific">Botryosphaeria dothidea</name>
    <dbReference type="NCBI Taxonomy" id="55169"/>
    <lineage>
        <taxon>Eukaryota</taxon>
        <taxon>Fungi</taxon>
        <taxon>Dikarya</taxon>
        <taxon>Ascomycota</taxon>
        <taxon>Pezizomycotina</taxon>
        <taxon>Dothideomycetes</taxon>
        <taxon>Dothideomycetes incertae sedis</taxon>
        <taxon>Botryosphaeriales</taxon>
        <taxon>Botryosphaeriaceae</taxon>
        <taxon>Botryosphaeria</taxon>
    </lineage>
</organism>
<dbReference type="PANTHER" id="PTHR47784">
    <property type="entry name" value="STEROL UPTAKE CONTROL PROTEIN 2"/>
    <property type="match status" value="1"/>
</dbReference>
<keyword evidence="3" id="KW-1185">Reference proteome</keyword>
<evidence type="ECO:0000313" key="3">
    <source>
        <dbReference type="Proteomes" id="UP000572817"/>
    </source>
</evidence>
<evidence type="ECO:0000313" key="2">
    <source>
        <dbReference type="EMBL" id="KAF4312305.1"/>
    </source>
</evidence>
<dbReference type="OrthoDB" id="416217at2759"/>
<dbReference type="InterPro" id="IPR053157">
    <property type="entry name" value="Sterol_Uptake_Regulator"/>
</dbReference>
<proteinExistence type="predicted"/>
<dbReference type="AlphaFoldDB" id="A0A8H4J2X5"/>
<dbReference type="PANTHER" id="PTHR47784:SF5">
    <property type="entry name" value="STEROL UPTAKE CONTROL PROTEIN 2"/>
    <property type="match status" value="1"/>
</dbReference>
<feature type="compositionally biased region" description="Polar residues" evidence="1">
    <location>
        <begin position="44"/>
        <end position="72"/>
    </location>
</feature>
<reference evidence="2" key="1">
    <citation type="submission" date="2020-04" db="EMBL/GenBank/DDBJ databases">
        <title>Genome Assembly and Annotation of Botryosphaeria dothidea sdau 11-99, a Latent Pathogen of Apple Fruit Ring Rot in China.</title>
        <authorList>
            <person name="Yu C."/>
            <person name="Diao Y."/>
            <person name="Lu Q."/>
            <person name="Zhao J."/>
            <person name="Cui S."/>
            <person name="Peng C."/>
            <person name="He B."/>
            <person name="Liu H."/>
        </authorList>
    </citation>
    <scope>NUCLEOTIDE SEQUENCE [LARGE SCALE GENOMIC DNA]</scope>
    <source>
        <strain evidence="2">Sdau11-99</strain>
    </source>
</reference>
<dbReference type="GO" id="GO:0001228">
    <property type="term" value="F:DNA-binding transcription activator activity, RNA polymerase II-specific"/>
    <property type="evidence" value="ECO:0007669"/>
    <property type="project" value="TreeGrafter"/>
</dbReference>